<dbReference type="EMBL" id="JARIHO010000075">
    <property type="protein sequence ID" value="KAJ7311513.1"/>
    <property type="molecule type" value="Genomic_DNA"/>
</dbReference>
<evidence type="ECO:0000313" key="3">
    <source>
        <dbReference type="Proteomes" id="UP001218218"/>
    </source>
</evidence>
<proteinExistence type="predicted"/>
<keyword evidence="3" id="KW-1185">Reference proteome</keyword>
<protein>
    <submittedName>
        <fullName evidence="2">Uncharacterized protein</fullName>
    </submittedName>
</protein>
<reference evidence="2" key="1">
    <citation type="submission" date="2023-03" db="EMBL/GenBank/DDBJ databases">
        <title>Massive genome expansion in bonnet fungi (Mycena s.s.) driven by repeated elements and novel gene families across ecological guilds.</title>
        <authorList>
            <consortium name="Lawrence Berkeley National Laboratory"/>
            <person name="Harder C.B."/>
            <person name="Miyauchi S."/>
            <person name="Viragh M."/>
            <person name="Kuo A."/>
            <person name="Thoen E."/>
            <person name="Andreopoulos B."/>
            <person name="Lu D."/>
            <person name="Skrede I."/>
            <person name="Drula E."/>
            <person name="Henrissat B."/>
            <person name="Morin E."/>
            <person name="Kohler A."/>
            <person name="Barry K."/>
            <person name="LaButti K."/>
            <person name="Morin E."/>
            <person name="Salamov A."/>
            <person name="Lipzen A."/>
            <person name="Mereny Z."/>
            <person name="Hegedus B."/>
            <person name="Baldrian P."/>
            <person name="Stursova M."/>
            <person name="Weitz H."/>
            <person name="Taylor A."/>
            <person name="Grigoriev I.V."/>
            <person name="Nagy L.G."/>
            <person name="Martin F."/>
            <person name="Kauserud H."/>
        </authorList>
    </citation>
    <scope>NUCLEOTIDE SEQUENCE</scope>
    <source>
        <strain evidence="2">CBHHK002</strain>
    </source>
</reference>
<accession>A0AAD6Z8D2</accession>
<name>A0AAD6Z8D2_9AGAR</name>
<gene>
    <name evidence="2" type="ORF">DFH08DRAFT_943836</name>
</gene>
<dbReference type="Proteomes" id="UP001218218">
    <property type="component" value="Unassembled WGS sequence"/>
</dbReference>
<evidence type="ECO:0000313" key="2">
    <source>
        <dbReference type="EMBL" id="KAJ7311513.1"/>
    </source>
</evidence>
<sequence length="214" mass="23002">MSEDVISYKVVHGWPPPRDSGQGRIYVHEKALPHLDKCRAEGIQAALKVCNTVGGEGVHGQEDGNREGDFAPEYCQAVIYLEYRQEYNLVGHRVEVVGVPYLGSVGFIHAAEDMGATEDVDESALDAPVSGTSSPSSVEPLDPATPSRSPRTTAVWQSTSLELGERNIALNVLKRQGHREVPPNARAILMAKGVGGIRGVWTCSISRLASGEGE</sequence>
<comment type="caution">
    <text evidence="2">The sequence shown here is derived from an EMBL/GenBank/DDBJ whole genome shotgun (WGS) entry which is preliminary data.</text>
</comment>
<evidence type="ECO:0000256" key="1">
    <source>
        <dbReference type="SAM" id="MobiDB-lite"/>
    </source>
</evidence>
<dbReference type="AlphaFoldDB" id="A0AAD6Z8D2"/>
<organism evidence="2 3">
    <name type="scientific">Mycena albidolilacea</name>
    <dbReference type="NCBI Taxonomy" id="1033008"/>
    <lineage>
        <taxon>Eukaryota</taxon>
        <taxon>Fungi</taxon>
        <taxon>Dikarya</taxon>
        <taxon>Basidiomycota</taxon>
        <taxon>Agaricomycotina</taxon>
        <taxon>Agaricomycetes</taxon>
        <taxon>Agaricomycetidae</taxon>
        <taxon>Agaricales</taxon>
        <taxon>Marasmiineae</taxon>
        <taxon>Mycenaceae</taxon>
        <taxon>Mycena</taxon>
    </lineage>
</organism>
<feature type="region of interest" description="Disordered" evidence="1">
    <location>
        <begin position="121"/>
        <end position="153"/>
    </location>
</feature>